<gene>
    <name evidence="3" type="ORF">DICVIV_03446</name>
</gene>
<accession>A0A0D8Y171</accession>
<proteinExistence type="predicted"/>
<dbReference type="OrthoDB" id="10253954at2759"/>
<dbReference type="InterPro" id="IPR029021">
    <property type="entry name" value="Prot-tyrosine_phosphatase-like"/>
</dbReference>
<evidence type="ECO:0000313" key="4">
    <source>
        <dbReference type="Proteomes" id="UP000053766"/>
    </source>
</evidence>
<organism evidence="3 4">
    <name type="scientific">Dictyocaulus viviparus</name>
    <name type="common">Bovine lungworm</name>
    <dbReference type="NCBI Taxonomy" id="29172"/>
    <lineage>
        <taxon>Eukaryota</taxon>
        <taxon>Metazoa</taxon>
        <taxon>Ecdysozoa</taxon>
        <taxon>Nematoda</taxon>
        <taxon>Chromadorea</taxon>
        <taxon>Rhabditida</taxon>
        <taxon>Rhabditina</taxon>
        <taxon>Rhabditomorpha</taxon>
        <taxon>Strongyloidea</taxon>
        <taxon>Metastrongylidae</taxon>
        <taxon>Dictyocaulus</taxon>
    </lineage>
</organism>
<dbReference type="InterPro" id="IPR000242">
    <property type="entry name" value="PTP_cat"/>
</dbReference>
<evidence type="ECO:0000313" key="3">
    <source>
        <dbReference type="EMBL" id="KJH50435.1"/>
    </source>
</evidence>
<dbReference type="GO" id="GO:0004725">
    <property type="term" value="F:protein tyrosine phosphatase activity"/>
    <property type="evidence" value="ECO:0007669"/>
    <property type="project" value="InterPro"/>
</dbReference>
<evidence type="ECO:0000256" key="1">
    <source>
        <dbReference type="SAM" id="MobiDB-lite"/>
    </source>
</evidence>
<keyword evidence="4" id="KW-1185">Reference proteome</keyword>
<reference evidence="4" key="2">
    <citation type="journal article" date="2016" name="Sci. Rep.">
        <title>Dictyocaulus viviparus genome, variome and transcriptome elucidate lungworm biology and support future intervention.</title>
        <authorList>
            <person name="McNulty S.N."/>
            <person name="Strube C."/>
            <person name="Rosa B.A."/>
            <person name="Martin J.C."/>
            <person name="Tyagi R."/>
            <person name="Choi Y.J."/>
            <person name="Wang Q."/>
            <person name="Hallsworth Pepin K."/>
            <person name="Zhang X."/>
            <person name="Ozersky P."/>
            <person name="Wilson R.K."/>
            <person name="Sternberg P.W."/>
            <person name="Gasser R.B."/>
            <person name="Mitreva M."/>
        </authorList>
    </citation>
    <scope>NUCLEOTIDE SEQUENCE [LARGE SCALE GENOMIC DNA]</scope>
    <source>
        <strain evidence="4">HannoverDv2000</strain>
    </source>
</reference>
<dbReference type="AlphaFoldDB" id="A0A0D8Y171"/>
<dbReference type="Pfam" id="PF00102">
    <property type="entry name" value="Y_phosphatase"/>
    <property type="match status" value="1"/>
</dbReference>
<dbReference type="SUPFAM" id="SSF52799">
    <property type="entry name" value="(Phosphotyrosine protein) phosphatases II"/>
    <property type="match status" value="1"/>
</dbReference>
<dbReference type="InterPro" id="IPR052782">
    <property type="entry name" value="Oocyte-zygote_transition_reg"/>
</dbReference>
<sequence>MLDLTKTIGGETAMVTAAKGPDLQETQATPGAATPQQKNAQQVQNWVQRALDMGVEALRQEYRSLARYTLPEMTFDAFKANHELGRNRHILFRRNQFAGFHKPIEASTRNSPPNTHPTYQDVPCQDQNRVVLKWHTAATDYIHANYVATPLSEKRFILTQTRSLLANDEKQMDGRKDYPGFVFVIDKVEWSRMRLLILITRKCSLTYSVCGA</sequence>
<dbReference type="PANTHER" id="PTHR46163:SF8">
    <property type="entry name" value="PROTEIN-TYROSINE PHOSPHATASE"/>
    <property type="match status" value="1"/>
</dbReference>
<dbReference type="STRING" id="29172.A0A0D8Y171"/>
<name>A0A0D8Y171_DICVI</name>
<dbReference type="Proteomes" id="UP000053766">
    <property type="component" value="Unassembled WGS sequence"/>
</dbReference>
<dbReference type="PANTHER" id="PTHR46163">
    <property type="entry name" value="TYROSINE-PROTEIN PHOSPHATASE-RELATED"/>
    <property type="match status" value="1"/>
</dbReference>
<evidence type="ECO:0000259" key="2">
    <source>
        <dbReference type="Pfam" id="PF00102"/>
    </source>
</evidence>
<protein>
    <recommendedName>
        <fullName evidence="2">Tyrosine-protein phosphatase domain-containing protein</fullName>
    </recommendedName>
</protein>
<feature type="region of interest" description="Disordered" evidence="1">
    <location>
        <begin position="15"/>
        <end position="39"/>
    </location>
</feature>
<feature type="domain" description="Tyrosine-protein phosphatase" evidence="2">
    <location>
        <begin position="119"/>
        <end position="161"/>
    </location>
</feature>
<dbReference type="EMBL" id="KN716206">
    <property type="protein sequence ID" value="KJH50435.1"/>
    <property type="molecule type" value="Genomic_DNA"/>
</dbReference>
<dbReference type="Gene3D" id="3.90.190.10">
    <property type="entry name" value="Protein tyrosine phosphatase superfamily"/>
    <property type="match status" value="1"/>
</dbReference>
<reference evidence="3 4" key="1">
    <citation type="submission" date="2013-11" db="EMBL/GenBank/DDBJ databases">
        <title>Draft genome of the bovine lungworm Dictyocaulus viviparus.</title>
        <authorList>
            <person name="Mitreva M."/>
        </authorList>
    </citation>
    <scope>NUCLEOTIDE SEQUENCE [LARGE SCALE GENOMIC DNA]</scope>
    <source>
        <strain evidence="3 4">HannoverDv2000</strain>
    </source>
</reference>
<feature type="compositionally biased region" description="Polar residues" evidence="1">
    <location>
        <begin position="24"/>
        <end position="39"/>
    </location>
</feature>